<comment type="caution">
    <text evidence="2">The sequence shown here is derived from an EMBL/GenBank/DDBJ whole genome shotgun (WGS) entry which is preliminary data.</text>
</comment>
<evidence type="ECO:0000313" key="2">
    <source>
        <dbReference type="EMBL" id="KAG6722197.1"/>
    </source>
</evidence>
<reference evidence="2" key="1">
    <citation type="submission" date="2021-01" db="EMBL/GenBank/DDBJ databases">
        <authorList>
            <person name="Lovell J.T."/>
            <person name="Bentley N."/>
            <person name="Bhattarai G."/>
            <person name="Jenkins J.W."/>
            <person name="Sreedasyam A."/>
            <person name="Alarcon Y."/>
            <person name="Bock C."/>
            <person name="Boston L."/>
            <person name="Carlson J."/>
            <person name="Cervantes K."/>
            <person name="Clermont K."/>
            <person name="Krom N."/>
            <person name="Kubenka K."/>
            <person name="Mamidi S."/>
            <person name="Mattison C."/>
            <person name="Monteros M."/>
            <person name="Pisani C."/>
            <person name="Plott C."/>
            <person name="Rajasekar S."/>
            <person name="Rhein H.S."/>
            <person name="Rohla C."/>
            <person name="Song M."/>
            <person name="Hilaire R.S."/>
            <person name="Shu S."/>
            <person name="Wells L."/>
            <person name="Wang X."/>
            <person name="Webber J."/>
            <person name="Heerema R.J."/>
            <person name="Klein P."/>
            <person name="Conner P."/>
            <person name="Grauke L."/>
            <person name="Grimwood J."/>
            <person name="Schmutz J."/>
            <person name="Randall J.J."/>
        </authorList>
    </citation>
    <scope>NUCLEOTIDE SEQUENCE</scope>
    <source>
        <tissue evidence="2">Leaf</tissue>
    </source>
</reference>
<protein>
    <submittedName>
        <fullName evidence="2">Uncharacterized protein</fullName>
    </submittedName>
</protein>
<evidence type="ECO:0000256" key="1">
    <source>
        <dbReference type="SAM" id="Phobius"/>
    </source>
</evidence>
<proteinExistence type="predicted"/>
<organism evidence="2 3">
    <name type="scientific">Carya illinoinensis</name>
    <name type="common">Pecan</name>
    <dbReference type="NCBI Taxonomy" id="32201"/>
    <lineage>
        <taxon>Eukaryota</taxon>
        <taxon>Viridiplantae</taxon>
        <taxon>Streptophyta</taxon>
        <taxon>Embryophyta</taxon>
        <taxon>Tracheophyta</taxon>
        <taxon>Spermatophyta</taxon>
        <taxon>Magnoliopsida</taxon>
        <taxon>eudicotyledons</taxon>
        <taxon>Gunneridae</taxon>
        <taxon>Pentapetalae</taxon>
        <taxon>rosids</taxon>
        <taxon>fabids</taxon>
        <taxon>Fagales</taxon>
        <taxon>Juglandaceae</taxon>
        <taxon>Carya</taxon>
    </lineage>
</organism>
<dbReference type="EMBL" id="CM031827">
    <property type="protein sequence ID" value="KAG6722197.1"/>
    <property type="molecule type" value="Genomic_DNA"/>
</dbReference>
<evidence type="ECO:0000313" key="3">
    <source>
        <dbReference type="Proteomes" id="UP000811246"/>
    </source>
</evidence>
<dbReference type="AlphaFoldDB" id="A0A922JZV6"/>
<feature type="transmembrane region" description="Helical" evidence="1">
    <location>
        <begin position="79"/>
        <end position="96"/>
    </location>
</feature>
<sequence>MPSPLFAFTSHLSLTSSSSGWYQLSGSDATSPVAVNGGDRRCYDWTESDFMFRLLIGICGSDTVGLWSRFLRLHLSQYVYIYIIMLCICRRFYCVLMKPMRISLF</sequence>
<keyword evidence="1" id="KW-1133">Transmembrane helix</keyword>
<accession>A0A922JZV6</accession>
<keyword evidence="1" id="KW-0812">Transmembrane</keyword>
<keyword evidence="1" id="KW-0472">Membrane</keyword>
<name>A0A922JZV6_CARIL</name>
<dbReference type="Proteomes" id="UP000811246">
    <property type="component" value="Chromosome 3"/>
</dbReference>
<gene>
    <name evidence="2" type="ORF">I3842_03G148500</name>
</gene>